<gene>
    <name evidence="1" type="ORF">TorRG33x02_042570</name>
</gene>
<proteinExistence type="predicted"/>
<dbReference type="OrthoDB" id="10365581at2759"/>
<dbReference type="EMBL" id="JXTC01000016">
    <property type="protein sequence ID" value="PON99839.1"/>
    <property type="molecule type" value="Genomic_DNA"/>
</dbReference>
<evidence type="ECO:0000313" key="1">
    <source>
        <dbReference type="EMBL" id="PON99839.1"/>
    </source>
</evidence>
<evidence type="ECO:0000313" key="2">
    <source>
        <dbReference type="Proteomes" id="UP000237000"/>
    </source>
</evidence>
<comment type="caution">
    <text evidence="1">The sequence shown here is derived from an EMBL/GenBank/DDBJ whole genome shotgun (WGS) entry which is preliminary data.</text>
</comment>
<name>A0A2P5FPW2_TREOI</name>
<dbReference type="Proteomes" id="UP000237000">
    <property type="component" value="Unassembled WGS sequence"/>
</dbReference>
<dbReference type="InParanoid" id="A0A2P5FPW2"/>
<dbReference type="AlphaFoldDB" id="A0A2P5FPW2"/>
<sequence length="61" mass="7183">MDVWEAKESDVGEVQSEDGFTRMPNRKYDLRLSRANITFVYRNIIDQSSYCKHTQLKNNAL</sequence>
<accession>A0A2P5FPW2</accession>
<keyword evidence="2" id="KW-1185">Reference proteome</keyword>
<reference evidence="2" key="1">
    <citation type="submission" date="2016-06" db="EMBL/GenBank/DDBJ databases">
        <title>Parallel loss of symbiosis genes in relatives of nitrogen-fixing non-legume Parasponia.</title>
        <authorList>
            <person name="Van Velzen R."/>
            <person name="Holmer R."/>
            <person name="Bu F."/>
            <person name="Rutten L."/>
            <person name="Van Zeijl A."/>
            <person name="Liu W."/>
            <person name="Santuari L."/>
            <person name="Cao Q."/>
            <person name="Sharma T."/>
            <person name="Shen D."/>
            <person name="Roswanjaya Y."/>
            <person name="Wardhani T."/>
            <person name="Kalhor M.S."/>
            <person name="Jansen J."/>
            <person name="Van den Hoogen J."/>
            <person name="Gungor B."/>
            <person name="Hartog M."/>
            <person name="Hontelez J."/>
            <person name="Verver J."/>
            <person name="Yang W.-C."/>
            <person name="Schijlen E."/>
            <person name="Repin R."/>
            <person name="Schilthuizen M."/>
            <person name="Schranz E."/>
            <person name="Heidstra R."/>
            <person name="Miyata K."/>
            <person name="Fedorova E."/>
            <person name="Kohlen W."/>
            <person name="Bisseling T."/>
            <person name="Smit S."/>
            <person name="Geurts R."/>
        </authorList>
    </citation>
    <scope>NUCLEOTIDE SEQUENCE [LARGE SCALE GENOMIC DNA]</scope>
    <source>
        <strain evidence="2">cv. RG33-2</strain>
    </source>
</reference>
<protein>
    <submittedName>
        <fullName evidence="1">Uncharacterized protein</fullName>
    </submittedName>
</protein>
<organism evidence="1 2">
    <name type="scientific">Trema orientale</name>
    <name type="common">Charcoal tree</name>
    <name type="synonym">Celtis orientalis</name>
    <dbReference type="NCBI Taxonomy" id="63057"/>
    <lineage>
        <taxon>Eukaryota</taxon>
        <taxon>Viridiplantae</taxon>
        <taxon>Streptophyta</taxon>
        <taxon>Embryophyta</taxon>
        <taxon>Tracheophyta</taxon>
        <taxon>Spermatophyta</taxon>
        <taxon>Magnoliopsida</taxon>
        <taxon>eudicotyledons</taxon>
        <taxon>Gunneridae</taxon>
        <taxon>Pentapetalae</taxon>
        <taxon>rosids</taxon>
        <taxon>fabids</taxon>
        <taxon>Rosales</taxon>
        <taxon>Cannabaceae</taxon>
        <taxon>Trema</taxon>
    </lineage>
</organism>